<dbReference type="SUPFAM" id="SSF103190">
    <property type="entry name" value="Sensory domain-like"/>
    <property type="match status" value="1"/>
</dbReference>
<evidence type="ECO:0000259" key="13">
    <source>
        <dbReference type="PROSITE" id="PS50885"/>
    </source>
</evidence>
<dbReference type="Pfam" id="PF17202">
    <property type="entry name" value="sCache_3_3"/>
    <property type="match status" value="1"/>
</dbReference>
<dbReference type="InterPro" id="IPR004089">
    <property type="entry name" value="MCPsignal_dom"/>
</dbReference>
<evidence type="ECO:0000313" key="15">
    <source>
        <dbReference type="Proteomes" id="UP001231362"/>
    </source>
</evidence>
<evidence type="ECO:0000256" key="11">
    <source>
        <dbReference type="SAM" id="Phobius"/>
    </source>
</evidence>
<keyword evidence="8 10" id="KW-0807">Transducer</keyword>
<dbReference type="SMART" id="SM00304">
    <property type="entry name" value="HAMP"/>
    <property type="match status" value="1"/>
</dbReference>
<evidence type="ECO:0000256" key="3">
    <source>
        <dbReference type="ARBA" id="ARBA00022481"/>
    </source>
</evidence>
<keyword evidence="3" id="KW-0488">Methylation</keyword>
<dbReference type="SMART" id="SM00283">
    <property type="entry name" value="MA"/>
    <property type="match status" value="1"/>
</dbReference>
<dbReference type="PROSITE" id="PS50111">
    <property type="entry name" value="CHEMOTAXIS_TRANSDUC_2"/>
    <property type="match status" value="1"/>
</dbReference>
<feature type="domain" description="HAMP" evidence="13">
    <location>
        <begin position="209"/>
        <end position="261"/>
    </location>
</feature>
<comment type="subcellular location">
    <subcellularLocation>
        <location evidence="1">Cell membrane</location>
        <topology evidence="1">Multi-pass membrane protein</topology>
    </subcellularLocation>
</comment>
<feature type="domain" description="Methyl-accepting transducer" evidence="12">
    <location>
        <begin position="280"/>
        <end position="516"/>
    </location>
</feature>
<comment type="similarity">
    <text evidence="9">Belongs to the methyl-accepting chemotaxis (MCP) protein family.</text>
</comment>
<evidence type="ECO:0000256" key="7">
    <source>
        <dbReference type="ARBA" id="ARBA00023136"/>
    </source>
</evidence>
<evidence type="ECO:0000256" key="5">
    <source>
        <dbReference type="ARBA" id="ARBA00022692"/>
    </source>
</evidence>
<dbReference type="PANTHER" id="PTHR32089">
    <property type="entry name" value="METHYL-ACCEPTING CHEMOTAXIS PROTEIN MCPB"/>
    <property type="match status" value="1"/>
</dbReference>
<organism evidence="14 15">
    <name type="scientific">Anoxybacillus andreesenii</name>
    <dbReference type="NCBI Taxonomy" id="1325932"/>
    <lineage>
        <taxon>Bacteria</taxon>
        <taxon>Bacillati</taxon>
        <taxon>Bacillota</taxon>
        <taxon>Bacilli</taxon>
        <taxon>Bacillales</taxon>
        <taxon>Anoxybacillaceae</taxon>
        <taxon>Anoxybacillus</taxon>
    </lineage>
</organism>
<evidence type="ECO:0000313" key="14">
    <source>
        <dbReference type="EMBL" id="MDQ0154054.1"/>
    </source>
</evidence>
<keyword evidence="2" id="KW-1003">Cell membrane</keyword>
<reference evidence="14 15" key="1">
    <citation type="submission" date="2023-07" db="EMBL/GenBank/DDBJ databases">
        <title>Genomic Encyclopedia of Type Strains, Phase IV (KMG-IV): sequencing the most valuable type-strain genomes for metagenomic binning, comparative biology and taxonomic classification.</title>
        <authorList>
            <person name="Goeker M."/>
        </authorList>
    </citation>
    <scope>NUCLEOTIDE SEQUENCE [LARGE SCALE GENOMIC DNA]</scope>
    <source>
        <strain evidence="14 15">DSM 23948</strain>
    </source>
</reference>
<dbReference type="Gene3D" id="6.10.340.10">
    <property type="match status" value="1"/>
</dbReference>
<keyword evidence="7 11" id="KW-0472">Membrane</keyword>
<dbReference type="CDD" id="cd11386">
    <property type="entry name" value="MCP_signal"/>
    <property type="match status" value="1"/>
</dbReference>
<dbReference type="PROSITE" id="PS50885">
    <property type="entry name" value="HAMP"/>
    <property type="match status" value="1"/>
</dbReference>
<dbReference type="RefSeq" id="WP_307148670.1">
    <property type="nucleotide sequence ID" value="NZ_JAUSTU010000001.1"/>
</dbReference>
<dbReference type="Gene3D" id="1.10.287.950">
    <property type="entry name" value="Methyl-accepting chemotaxis protein"/>
    <property type="match status" value="1"/>
</dbReference>
<comment type="caution">
    <text evidence="14">The sequence shown here is derived from an EMBL/GenBank/DDBJ whole genome shotgun (WGS) entry which is preliminary data.</text>
</comment>
<dbReference type="InterPro" id="IPR033463">
    <property type="entry name" value="sCache_3"/>
</dbReference>
<dbReference type="Proteomes" id="UP001231362">
    <property type="component" value="Unassembled WGS sequence"/>
</dbReference>
<name>A0ABT9UZE3_9BACL</name>
<dbReference type="SUPFAM" id="SSF58104">
    <property type="entry name" value="Methyl-accepting chemotaxis protein (MCP) signaling domain"/>
    <property type="match status" value="1"/>
</dbReference>
<feature type="transmembrane region" description="Helical" evidence="11">
    <location>
        <begin position="185"/>
        <end position="207"/>
    </location>
</feature>
<evidence type="ECO:0000256" key="10">
    <source>
        <dbReference type="PROSITE-ProRule" id="PRU00284"/>
    </source>
</evidence>
<evidence type="ECO:0000256" key="8">
    <source>
        <dbReference type="ARBA" id="ARBA00023224"/>
    </source>
</evidence>
<evidence type="ECO:0000256" key="1">
    <source>
        <dbReference type="ARBA" id="ARBA00004651"/>
    </source>
</evidence>
<keyword evidence="6 11" id="KW-1133">Transmembrane helix</keyword>
<accession>A0ABT9UZE3</accession>
<dbReference type="InterPro" id="IPR004090">
    <property type="entry name" value="Chemotax_Me-accpt_rcpt"/>
</dbReference>
<dbReference type="Pfam" id="PF00672">
    <property type="entry name" value="HAMP"/>
    <property type="match status" value="1"/>
</dbReference>
<keyword evidence="15" id="KW-1185">Reference proteome</keyword>
<dbReference type="Pfam" id="PF00015">
    <property type="entry name" value="MCPsignal"/>
    <property type="match status" value="1"/>
</dbReference>
<protein>
    <submittedName>
        <fullName evidence="14">Methyl-accepting chemotaxis protein</fullName>
    </submittedName>
</protein>
<dbReference type="PRINTS" id="PR00260">
    <property type="entry name" value="CHEMTRNSDUCR"/>
</dbReference>
<evidence type="ECO:0000256" key="4">
    <source>
        <dbReference type="ARBA" id="ARBA00022500"/>
    </source>
</evidence>
<keyword evidence="5 11" id="KW-0812">Transmembrane</keyword>
<feature type="transmembrane region" description="Helical" evidence="11">
    <location>
        <begin position="14"/>
        <end position="34"/>
    </location>
</feature>
<dbReference type="PANTHER" id="PTHR32089:SF114">
    <property type="entry name" value="METHYL-ACCEPTING CHEMOTAXIS PROTEIN MCPB"/>
    <property type="match status" value="1"/>
</dbReference>
<evidence type="ECO:0000256" key="9">
    <source>
        <dbReference type="ARBA" id="ARBA00029447"/>
    </source>
</evidence>
<dbReference type="EMBL" id="JAUSTU010000001">
    <property type="protein sequence ID" value="MDQ0154054.1"/>
    <property type="molecule type" value="Genomic_DNA"/>
</dbReference>
<gene>
    <name evidence="14" type="ORF">J2S07_000352</name>
</gene>
<sequence length="566" mass="61348">MRKKRFRLKLGQKINLIVLGIILSLAVVIGIVVVQQVTSGIKEIATEKARGDLNLGKSYLDAKFPGDWVIKDGSLFKGSVKINDNFDIVDELGEKTGDTVTIFQGDTRVATNVMMEGKRAVGTQVSQEVANKVLKEKKDFFGEANVVGHKYVSAYTPIMDKSGEVIGIFYVGAPQNIIDETIASFMKVFIIVLLVVIVFSSVIVYLFTRGLTKRLSTVSAAMDQAKEGDFTKEILDETGDELSHLGESYNAMKENLGSMFHRVIEISEKLTASSQELTAGAEQTTRATEQITSSIQEVVDGIESQAASVDESAKAVEEVTCGINNLVVNSTTISQSAQDTQGYGREGGELIEETVEQMKKIHRSVHSSSEKIQLLDERSKQIGDITSTISEIANQTNLLALNAAIEAARAGEHGRGFAVVAEEVQKLAVQSQQSSIQISELIRAIINDMRDTYESMEQVKADVTEGIGIVGKTEESFVKIQHAVEEMELQISAAAENAEQILAGAKVVSASVHGISDVTKKSATHTQTVSAATEEQLASMEEVLASANSLLQMAEDLQENTSKFKV</sequence>
<proteinExistence type="inferred from homology"/>
<dbReference type="InterPro" id="IPR029151">
    <property type="entry name" value="Sensor-like_sf"/>
</dbReference>
<evidence type="ECO:0000256" key="6">
    <source>
        <dbReference type="ARBA" id="ARBA00022989"/>
    </source>
</evidence>
<keyword evidence="4" id="KW-0145">Chemotaxis</keyword>
<dbReference type="InterPro" id="IPR003660">
    <property type="entry name" value="HAMP_dom"/>
</dbReference>
<evidence type="ECO:0000259" key="12">
    <source>
        <dbReference type="PROSITE" id="PS50111"/>
    </source>
</evidence>
<evidence type="ECO:0000256" key="2">
    <source>
        <dbReference type="ARBA" id="ARBA00022475"/>
    </source>
</evidence>
<dbReference type="CDD" id="cd06225">
    <property type="entry name" value="HAMP"/>
    <property type="match status" value="1"/>
</dbReference>